<gene>
    <name evidence="1" type="ORF">LCI18_011576</name>
</gene>
<dbReference type="EMBL" id="CP090038">
    <property type="protein sequence ID" value="UPL00642.1"/>
    <property type="molecule type" value="Genomic_DNA"/>
</dbReference>
<protein>
    <submittedName>
        <fullName evidence="1">Uncharacterized protein</fullName>
    </submittedName>
</protein>
<dbReference type="Proteomes" id="UP000830768">
    <property type="component" value="Chromosome 10"/>
</dbReference>
<organism evidence="1 2">
    <name type="scientific">Fusarium solani subsp. cucurbitae</name>
    <name type="common">Neocosmosporum cucurbitae</name>
    <dbReference type="NCBI Taxonomy" id="2747967"/>
    <lineage>
        <taxon>Eukaryota</taxon>
        <taxon>Fungi</taxon>
        <taxon>Dikarya</taxon>
        <taxon>Ascomycota</taxon>
        <taxon>Pezizomycotina</taxon>
        <taxon>Sordariomycetes</taxon>
        <taxon>Hypocreomycetidae</taxon>
        <taxon>Hypocreales</taxon>
        <taxon>Nectriaceae</taxon>
        <taxon>Fusarium</taxon>
        <taxon>Fusarium solani species complex</taxon>
    </lineage>
</organism>
<keyword evidence="2" id="KW-1185">Reference proteome</keyword>
<sequence length="145" mass="16889">MRLDTPHARKHSTAPQLSATTLDAIYNLYQTATNDTVRPEYRVLGPPSPRFPRISAFVHLQHAPFRRTLPGTWRRELLHLESDPIELEYRMCHQNSLHEMLGQPGDCWVCNHVAPRWLFNVWATATGTSNYQTYMSLERWLLTSM</sequence>
<name>A0ACD3ZIG6_FUSSC</name>
<reference evidence="1" key="1">
    <citation type="submission" date="2021-11" db="EMBL/GenBank/DDBJ databases">
        <title>Fusarium solani-melongenae Genome sequencing and assembly.</title>
        <authorList>
            <person name="Xie S."/>
            <person name="Huang L."/>
            <person name="Zhang X."/>
        </authorList>
    </citation>
    <scope>NUCLEOTIDE SEQUENCE</scope>
    <source>
        <strain evidence="1">CRI 24-3</strain>
    </source>
</reference>
<evidence type="ECO:0000313" key="2">
    <source>
        <dbReference type="Proteomes" id="UP000830768"/>
    </source>
</evidence>
<accession>A0ACD3ZIG6</accession>
<evidence type="ECO:0000313" key="1">
    <source>
        <dbReference type="EMBL" id="UPL00642.1"/>
    </source>
</evidence>
<proteinExistence type="predicted"/>